<feature type="chain" id="PRO_5042573435" evidence="1">
    <location>
        <begin position="22"/>
        <end position="129"/>
    </location>
</feature>
<accession>A0AAJ4I8W2</accession>
<gene>
    <name evidence="2" type="ORF">I3X05_10355</name>
</gene>
<evidence type="ECO:0000313" key="3">
    <source>
        <dbReference type="Proteomes" id="UP000594435"/>
    </source>
</evidence>
<dbReference type="Proteomes" id="UP000594435">
    <property type="component" value="Chromosome 1"/>
</dbReference>
<sequence>MKFKTIIILLLGTTVGFTAQAKVCKKGQPCGNSCISWKKTCHKGTYSSYSSPVYSSDSTSNTVGIAGKYVVTANRLNVRDNPFNPGNGNVVGTLVKGEEINVKLFLQDWAMFEYQTGLFWVNQKYIKLL</sequence>
<dbReference type="Gene3D" id="2.30.30.40">
    <property type="entry name" value="SH3 Domains"/>
    <property type="match status" value="1"/>
</dbReference>
<evidence type="ECO:0000256" key="1">
    <source>
        <dbReference type="SAM" id="SignalP"/>
    </source>
</evidence>
<protein>
    <submittedName>
        <fullName evidence="2">SH3 domain-containing protein</fullName>
    </submittedName>
</protein>
<dbReference type="EMBL" id="CP065217">
    <property type="protein sequence ID" value="QPL52421.1"/>
    <property type="molecule type" value="Genomic_DNA"/>
</dbReference>
<keyword evidence="1" id="KW-0732">Signal</keyword>
<feature type="signal peptide" evidence="1">
    <location>
        <begin position="1"/>
        <end position="21"/>
    </location>
</feature>
<dbReference type="AlphaFoldDB" id="A0AAJ4I8W2"/>
<reference evidence="2 3" key="1">
    <citation type="submission" date="2020-11" db="EMBL/GenBank/DDBJ databases">
        <title>Complete and Circularized Genome Assembly of a human isolate of Vibrio navarrensis biotype pommerensis with MiSeq and MinION Sequence Data.</title>
        <authorList>
            <person name="Schwartz K."/>
            <person name="Borowiak M."/>
            <person name="Deneke C."/>
            <person name="Balau V."/>
            <person name="Metelmann C."/>
            <person name="Strauch E."/>
        </authorList>
    </citation>
    <scope>NUCLEOTIDE SEQUENCE [LARGE SCALE GENOMIC DNA]</scope>
    <source>
        <strain evidence="2 3">20-VB00237</strain>
    </source>
</reference>
<proteinExistence type="predicted"/>
<dbReference type="RefSeq" id="WP_193157909.1">
    <property type="nucleotide sequence ID" value="NZ_CP065217.1"/>
</dbReference>
<organism evidence="2 3">
    <name type="scientific">Vibrio navarrensis</name>
    <dbReference type="NCBI Taxonomy" id="29495"/>
    <lineage>
        <taxon>Bacteria</taxon>
        <taxon>Pseudomonadati</taxon>
        <taxon>Pseudomonadota</taxon>
        <taxon>Gammaproteobacteria</taxon>
        <taxon>Vibrionales</taxon>
        <taxon>Vibrionaceae</taxon>
        <taxon>Vibrio</taxon>
    </lineage>
</organism>
<evidence type="ECO:0000313" key="2">
    <source>
        <dbReference type="EMBL" id="QPL52421.1"/>
    </source>
</evidence>
<name>A0AAJ4I8W2_9VIBR</name>